<dbReference type="NCBIfam" id="NF007797">
    <property type="entry name" value="PRK10502.1"/>
    <property type="match status" value="1"/>
</dbReference>
<gene>
    <name evidence="4" type="ORF">GCM10014715_31350</name>
</gene>
<dbReference type="Proteomes" id="UP000641386">
    <property type="component" value="Unassembled WGS sequence"/>
</dbReference>
<evidence type="ECO:0000256" key="3">
    <source>
        <dbReference type="SAM" id="Phobius"/>
    </source>
</evidence>
<evidence type="ECO:0000313" key="4">
    <source>
        <dbReference type="EMBL" id="GHE74408.1"/>
    </source>
</evidence>
<name>A0A918ZYB7_9ACTN</name>
<dbReference type="SUPFAM" id="SSF51161">
    <property type="entry name" value="Trimeric LpxA-like enzymes"/>
    <property type="match status" value="1"/>
</dbReference>
<feature type="transmembrane region" description="Helical" evidence="3">
    <location>
        <begin position="25"/>
        <end position="44"/>
    </location>
</feature>
<dbReference type="GO" id="GO:0008374">
    <property type="term" value="F:O-acyltransferase activity"/>
    <property type="evidence" value="ECO:0007669"/>
    <property type="project" value="TreeGrafter"/>
</dbReference>
<evidence type="ECO:0000256" key="2">
    <source>
        <dbReference type="ARBA" id="ARBA00022679"/>
    </source>
</evidence>
<keyword evidence="3" id="KW-0812">Transmembrane</keyword>
<protein>
    <submittedName>
        <fullName evidence="4">Colanic acid biosynthesis acetyltransferase WcaF</fullName>
    </submittedName>
</protein>
<dbReference type="PANTHER" id="PTHR23416:SF23">
    <property type="entry name" value="ACETYLTRANSFERASE C18B11.09C-RELATED"/>
    <property type="match status" value="1"/>
</dbReference>
<dbReference type="PANTHER" id="PTHR23416">
    <property type="entry name" value="SIALIC ACID SYNTHASE-RELATED"/>
    <property type="match status" value="1"/>
</dbReference>
<dbReference type="InterPro" id="IPR011004">
    <property type="entry name" value="Trimer_LpxA-like_sf"/>
</dbReference>
<dbReference type="InterPro" id="IPR051159">
    <property type="entry name" value="Hexapeptide_acetyltransf"/>
</dbReference>
<proteinExistence type="inferred from homology"/>
<dbReference type="EMBL" id="BNBC01000012">
    <property type="protein sequence ID" value="GHE74408.1"/>
    <property type="molecule type" value="Genomic_DNA"/>
</dbReference>
<dbReference type="CDD" id="cd05825">
    <property type="entry name" value="LbH_wcaF_like"/>
    <property type="match status" value="1"/>
</dbReference>
<dbReference type="AlphaFoldDB" id="A0A918ZYB7"/>
<dbReference type="InterPro" id="IPR001451">
    <property type="entry name" value="Hexapep"/>
</dbReference>
<accession>A0A918ZYB7</accession>
<comment type="similarity">
    <text evidence="1">Belongs to the transferase hexapeptide repeat family.</text>
</comment>
<keyword evidence="3" id="KW-0472">Membrane</keyword>
<reference evidence="4" key="2">
    <citation type="submission" date="2020-09" db="EMBL/GenBank/DDBJ databases">
        <authorList>
            <person name="Sun Q."/>
            <person name="Ohkuma M."/>
        </authorList>
    </citation>
    <scope>NUCLEOTIDE SEQUENCE</scope>
    <source>
        <strain evidence="4">JCM 3302</strain>
    </source>
</reference>
<keyword evidence="5" id="KW-1185">Reference proteome</keyword>
<sequence>MDPEGEHVRDLRTFTLSGYDKGRGIVTQALWFCVMNTLFMAWFCPARLRVALLRAFGARIGEGVLIRHRVRVLWPWKLAVGDHTWIGEGAWLLNLEPVTIGSHVCVSQEALLCTGSHDHRTTDFRYRNAPIRVEDGAWIAARATVLAGVTVGRHAVVSAGTVLNRDLPELTLYTADGTRALKEPAPHPALKATKAVKERAR</sequence>
<keyword evidence="2" id="KW-0808">Transferase</keyword>
<dbReference type="Gene3D" id="2.160.10.10">
    <property type="entry name" value="Hexapeptide repeat proteins"/>
    <property type="match status" value="1"/>
</dbReference>
<evidence type="ECO:0000313" key="5">
    <source>
        <dbReference type="Proteomes" id="UP000641386"/>
    </source>
</evidence>
<organism evidence="4 5">
    <name type="scientific">Streptomyces spiralis</name>
    <dbReference type="NCBI Taxonomy" id="66376"/>
    <lineage>
        <taxon>Bacteria</taxon>
        <taxon>Bacillati</taxon>
        <taxon>Actinomycetota</taxon>
        <taxon>Actinomycetes</taxon>
        <taxon>Kitasatosporales</taxon>
        <taxon>Streptomycetaceae</taxon>
        <taxon>Streptomyces</taxon>
    </lineage>
</organism>
<reference evidence="4" key="1">
    <citation type="journal article" date="2014" name="Int. J. Syst. Evol. Microbiol.">
        <title>Complete genome sequence of Corynebacterium casei LMG S-19264T (=DSM 44701T), isolated from a smear-ripened cheese.</title>
        <authorList>
            <consortium name="US DOE Joint Genome Institute (JGI-PGF)"/>
            <person name="Walter F."/>
            <person name="Albersmeier A."/>
            <person name="Kalinowski J."/>
            <person name="Ruckert C."/>
        </authorList>
    </citation>
    <scope>NUCLEOTIDE SEQUENCE</scope>
    <source>
        <strain evidence="4">JCM 3302</strain>
    </source>
</reference>
<comment type="caution">
    <text evidence="4">The sequence shown here is derived from an EMBL/GenBank/DDBJ whole genome shotgun (WGS) entry which is preliminary data.</text>
</comment>
<dbReference type="GO" id="GO:0005829">
    <property type="term" value="C:cytosol"/>
    <property type="evidence" value="ECO:0007669"/>
    <property type="project" value="TreeGrafter"/>
</dbReference>
<evidence type="ECO:0000256" key="1">
    <source>
        <dbReference type="ARBA" id="ARBA00007274"/>
    </source>
</evidence>
<dbReference type="Pfam" id="PF00132">
    <property type="entry name" value="Hexapep"/>
    <property type="match status" value="1"/>
</dbReference>
<keyword evidence="3" id="KW-1133">Transmembrane helix</keyword>